<evidence type="ECO:0000313" key="2">
    <source>
        <dbReference type="Proteomes" id="UP000299102"/>
    </source>
</evidence>
<organism evidence="1 2">
    <name type="scientific">Eumeta variegata</name>
    <name type="common">Bagworm moth</name>
    <name type="synonym">Eumeta japonica</name>
    <dbReference type="NCBI Taxonomy" id="151549"/>
    <lineage>
        <taxon>Eukaryota</taxon>
        <taxon>Metazoa</taxon>
        <taxon>Ecdysozoa</taxon>
        <taxon>Arthropoda</taxon>
        <taxon>Hexapoda</taxon>
        <taxon>Insecta</taxon>
        <taxon>Pterygota</taxon>
        <taxon>Neoptera</taxon>
        <taxon>Endopterygota</taxon>
        <taxon>Lepidoptera</taxon>
        <taxon>Glossata</taxon>
        <taxon>Ditrysia</taxon>
        <taxon>Tineoidea</taxon>
        <taxon>Psychidae</taxon>
        <taxon>Oiketicinae</taxon>
        <taxon>Eumeta</taxon>
    </lineage>
</organism>
<dbReference type="AlphaFoldDB" id="A0A4C1X0W5"/>
<sequence>MSRSISEVTDKFQSVDSRRDGRALSCLHSANDFHRASSAGGGVAAAQLGLPGVDEERLLKSWEQEGAIK</sequence>
<accession>A0A4C1X0W5</accession>
<name>A0A4C1X0W5_EUMVA</name>
<reference evidence="1 2" key="1">
    <citation type="journal article" date="2019" name="Commun. Biol.">
        <title>The bagworm genome reveals a unique fibroin gene that provides high tensile strength.</title>
        <authorList>
            <person name="Kono N."/>
            <person name="Nakamura H."/>
            <person name="Ohtoshi R."/>
            <person name="Tomita M."/>
            <person name="Numata K."/>
            <person name="Arakawa K."/>
        </authorList>
    </citation>
    <scope>NUCLEOTIDE SEQUENCE [LARGE SCALE GENOMIC DNA]</scope>
</reference>
<protein>
    <submittedName>
        <fullName evidence="1">Uncharacterized protein</fullName>
    </submittedName>
</protein>
<dbReference type="Proteomes" id="UP000299102">
    <property type="component" value="Unassembled WGS sequence"/>
</dbReference>
<comment type="caution">
    <text evidence="1">The sequence shown here is derived from an EMBL/GenBank/DDBJ whole genome shotgun (WGS) entry which is preliminary data.</text>
</comment>
<evidence type="ECO:0000313" key="1">
    <source>
        <dbReference type="EMBL" id="GBP55994.1"/>
    </source>
</evidence>
<gene>
    <name evidence="1" type="ORF">EVAR_97415_1</name>
</gene>
<keyword evidence="2" id="KW-1185">Reference proteome</keyword>
<proteinExistence type="predicted"/>
<dbReference type="EMBL" id="BGZK01000683">
    <property type="protein sequence ID" value="GBP55994.1"/>
    <property type="molecule type" value="Genomic_DNA"/>
</dbReference>